<evidence type="ECO:0000256" key="1">
    <source>
        <dbReference type="ARBA" id="ARBA00001933"/>
    </source>
</evidence>
<sequence length="391" mass="42115">MRHIETASIVGDRGISDNTREKGVAPAIHYSAVFAASDEQDFIEMSTMPQHAANYTRYGNPVHERVKAVMAALEGTETALVTGSGMGALTTTLLALLSTGEHVIAQRRHYMSTANLLDSILKRFGVELSLVDQTDTRAFEKAIRKNTKVIVLESPANPLLELTDIAHVAQVAKMHGILTVADNTFASPANQRPHALGIDIVVHSATKYLGGHHDLTGGVICTSHALAERIWHTHVTVGSVLSPMDAWLLLRGIRTFALRMARVNQNALSLARSLIEHPRVGGVRYPGLDSHPQFALACRQMQGFGGVLTFRVKAGADAARRVVANLRIAQMAGSLGGVNSLAIHVATMWGGTRIRGADGDDIPDDLVRYAIGIEHIDDLTEDVFHALDSSG</sequence>
<feature type="modified residue" description="N6-(pyridoxal phosphate)lysine" evidence="3">
    <location>
        <position position="207"/>
    </location>
</feature>
<dbReference type="GO" id="GO:0016846">
    <property type="term" value="F:carbon-sulfur lyase activity"/>
    <property type="evidence" value="ECO:0007669"/>
    <property type="project" value="TreeGrafter"/>
</dbReference>
<dbReference type="Gene3D" id="3.90.1150.10">
    <property type="entry name" value="Aspartate Aminotransferase, domain 1"/>
    <property type="match status" value="1"/>
</dbReference>
<dbReference type="InterPro" id="IPR054542">
    <property type="entry name" value="Cys_met_metab_PP"/>
</dbReference>
<organism evidence="5 6">
    <name type="scientific">Pandoraea anapnoica</name>
    <dbReference type="NCBI Taxonomy" id="2508301"/>
    <lineage>
        <taxon>Bacteria</taxon>
        <taxon>Pseudomonadati</taxon>
        <taxon>Pseudomonadota</taxon>
        <taxon>Betaproteobacteria</taxon>
        <taxon>Burkholderiales</taxon>
        <taxon>Burkholderiaceae</taxon>
        <taxon>Pandoraea</taxon>
    </lineage>
</organism>
<dbReference type="AlphaFoldDB" id="A0A5E5ADU6"/>
<comment type="similarity">
    <text evidence="4">Belongs to the trans-sulfuration enzymes family.</text>
</comment>
<keyword evidence="6" id="KW-1185">Reference proteome</keyword>
<dbReference type="FunFam" id="3.40.640.10:FF:000046">
    <property type="entry name" value="Cystathionine gamma-lyase"/>
    <property type="match status" value="1"/>
</dbReference>
<dbReference type="InterPro" id="IPR015424">
    <property type="entry name" value="PyrdxlP-dep_Trfase"/>
</dbReference>
<dbReference type="InterPro" id="IPR000277">
    <property type="entry name" value="Cys/Met-Metab_PyrdxlP-dep_enz"/>
</dbReference>
<proteinExistence type="inferred from homology"/>
<evidence type="ECO:0000313" key="5">
    <source>
        <dbReference type="EMBL" id="VVE71276.1"/>
    </source>
</evidence>
<dbReference type="PANTHER" id="PTHR11808">
    <property type="entry name" value="TRANS-SULFURATION ENZYME FAMILY MEMBER"/>
    <property type="match status" value="1"/>
</dbReference>
<dbReference type="GO" id="GO:0019346">
    <property type="term" value="P:transsulfuration"/>
    <property type="evidence" value="ECO:0007669"/>
    <property type="project" value="InterPro"/>
</dbReference>
<dbReference type="EMBL" id="CABPSP010000013">
    <property type="protein sequence ID" value="VVE71276.1"/>
    <property type="molecule type" value="Genomic_DNA"/>
</dbReference>
<protein>
    <submittedName>
        <fullName evidence="5">Methionine gamma-lyase</fullName>
    </submittedName>
</protein>
<dbReference type="Pfam" id="PF01053">
    <property type="entry name" value="Cys_Met_Meta_PP"/>
    <property type="match status" value="1"/>
</dbReference>
<reference evidence="5 6" key="1">
    <citation type="submission" date="2019-08" db="EMBL/GenBank/DDBJ databases">
        <authorList>
            <person name="Peeters C."/>
        </authorList>
    </citation>
    <scope>NUCLEOTIDE SEQUENCE [LARGE SCALE GENOMIC DNA]</scope>
    <source>
        <strain evidence="5 6">LMG 31117</strain>
    </source>
</reference>
<dbReference type="GO" id="GO:0005737">
    <property type="term" value="C:cytoplasm"/>
    <property type="evidence" value="ECO:0007669"/>
    <property type="project" value="TreeGrafter"/>
</dbReference>
<dbReference type="PIRSF" id="PIRSF001434">
    <property type="entry name" value="CGS"/>
    <property type="match status" value="1"/>
</dbReference>
<name>A0A5E5ADU6_9BURK</name>
<keyword evidence="2 3" id="KW-0663">Pyridoxal phosphate</keyword>
<dbReference type="PROSITE" id="PS00868">
    <property type="entry name" value="CYS_MET_METAB_PP"/>
    <property type="match status" value="1"/>
</dbReference>
<evidence type="ECO:0000256" key="3">
    <source>
        <dbReference type="PIRSR" id="PIRSR001434-2"/>
    </source>
</evidence>
<comment type="cofactor">
    <cofactor evidence="1 4">
        <name>pyridoxal 5'-phosphate</name>
        <dbReference type="ChEBI" id="CHEBI:597326"/>
    </cofactor>
</comment>
<evidence type="ECO:0000256" key="2">
    <source>
        <dbReference type="ARBA" id="ARBA00022898"/>
    </source>
</evidence>
<evidence type="ECO:0000313" key="6">
    <source>
        <dbReference type="Proteomes" id="UP000383122"/>
    </source>
</evidence>
<dbReference type="Proteomes" id="UP000383122">
    <property type="component" value="Unassembled WGS sequence"/>
</dbReference>
<dbReference type="InterPro" id="IPR015421">
    <property type="entry name" value="PyrdxlP-dep_Trfase_major"/>
</dbReference>
<dbReference type="CDD" id="cd00614">
    <property type="entry name" value="CGS_like"/>
    <property type="match status" value="1"/>
</dbReference>
<evidence type="ECO:0000256" key="4">
    <source>
        <dbReference type="RuleBase" id="RU362118"/>
    </source>
</evidence>
<accession>A0A5E5ADU6</accession>
<dbReference type="RefSeq" id="WP_150739705.1">
    <property type="nucleotide sequence ID" value="NZ_CABPSP010000013.1"/>
</dbReference>
<dbReference type="OrthoDB" id="9805807at2"/>
<keyword evidence="5" id="KW-0456">Lyase</keyword>
<dbReference type="SUPFAM" id="SSF53383">
    <property type="entry name" value="PLP-dependent transferases"/>
    <property type="match status" value="1"/>
</dbReference>
<dbReference type="InterPro" id="IPR015422">
    <property type="entry name" value="PyrdxlP-dep_Trfase_small"/>
</dbReference>
<dbReference type="Gene3D" id="3.40.640.10">
    <property type="entry name" value="Type I PLP-dependent aspartate aminotransferase-like (Major domain)"/>
    <property type="match status" value="1"/>
</dbReference>
<gene>
    <name evidence="5" type="ORF">PAN31117_03993</name>
</gene>
<dbReference type="GO" id="GO:0030170">
    <property type="term" value="F:pyridoxal phosphate binding"/>
    <property type="evidence" value="ECO:0007669"/>
    <property type="project" value="InterPro"/>
</dbReference>